<keyword evidence="2" id="KW-1185">Reference proteome</keyword>
<dbReference type="InterPro" id="IPR022534">
    <property type="entry name" value="DUF2563"/>
</dbReference>
<dbReference type="OrthoDB" id="4750359at2"/>
<protein>
    <submittedName>
        <fullName evidence="1">Uncharacterized protein</fullName>
    </submittedName>
</protein>
<dbReference type="RefSeq" id="WP_083051971.1">
    <property type="nucleotide sequence ID" value="NZ_AP022575.1"/>
</dbReference>
<organism evidence="1 2">
    <name type="scientific">Mycobacterium shinjukuense</name>
    <dbReference type="NCBI Taxonomy" id="398694"/>
    <lineage>
        <taxon>Bacteria</taxon>
        <taxon>Bacillati</taxon>
        <taxon>Actinomycetota</taxon>
        <taxon>Actinomycetes</taxon>
        <taxon>Mycobacteriales</taxon>
        <taxon>Mycobacteriaceae</taxon>
        <taxon>Mycobacterium</taxon>
    </lineage>
</organism>
<dbReference type="AlphaFoldDB" id="A0A7I7MTL5"/>
<accession>A0A7I7MTL5</accession>
<reference evidence="1 2" key="1">
    <citation type="journal article" date="2019" name="Emerg. Microbes Infect.">
        <title>Comprehensive subspecies identification of 175 nontuberculous mycobacteria species based on 7547 genomic profiles.</title>
        <authorList>
            <person name="Matsumoto Y."/>
            <person name="Kinjo T."/>
            <person name="Motooka D."/>
            <person name="Nabeya D."/>
            <person name="Jung N."/>
            <person name="Uechi K."/>
            <person name="Horii T."/>
            <person name="Iida T."/>
            <person name="Fujita J."/>
            <person name="Nakamura S."/>
        </authorList>
    </citation>
    <scope>NUCLEOTIDE SEQUENCE [LARGE SCALE GENOMIC DNA]</scope>
    <source>
        <strain evidence="1 2">JCM 14233</strain>
    </source>
</reference>
<dbReference type="Proteomes" id="UP000467236">
    <property type="component" value="Chromosome"/>
</dbReference>
<dbReference type="KEGG" id="mshj:MSHI_34970"/>
<name>A0A7I7MTL5_9MYCO</name>
<sequence length="104" mass="10597">MFVDTAAPHAGANESNRAGEHAHLGADQLACGPLAAGMFGDFPAAETFHGAVAMAHAGHTEALQAHQQILNAVGRKAQYAARGFTQMDQGNAAALRAVRCGSGT</sequence>
<dbReference type="Pfam" id="PF10817">
    <property type="entry name" value="DUF2563"/>
    <property type="match status" value="1"/>
</dbReference>
<gene>
    <name evidence="1" type="ORF">MSHI_34970</name>
</gene>
<dbReference type="EMBL" id="AP022575">
    <property type="protein sequence ID" value="BBX75591.1"/>
    <property type="molecule type" value="Genomic_DNA"/>
</dbReference>
<proteinExistence type="predicted"/>
<evidence type="ECO:0000313" key="2">
    <source>
        <dbReference type="Proteomes" id="UP000467236"/>
    </source>
</evidence>
<evidence type="ECO:0000313" key="1">
    <source>
        <dbReference type="EMBL" id="BBX75591.1"/>
    </source>
</evidence>